<dbReference type="PANTHER" id="PTHR43257">
    <property type="entry name" value="PYRUVATE DEHYDROGENASE E1 COMPONENT BETA SUBUNIT"/>
    <property type="match status" value="1"/>
</dbReference>
<reference evidence="6 7" key="1">
    <citation type="submission" date="2019-05" db="EMBL/GenBank/DDBJ databases">
        <authorList>
            <consortium name="Science for Life Laboratories"/>
        </authorList>
    </citation>
    <scope>NUCLEOTIDE SEQUENCE [LARGE SCALE GENOMIC DNA]</scope>
    <source>
        <strain evidence="6">Soil9</strain>
    </source>
</reference>
<keyword evidence="2" id="KW-0560">Oxidoreductase</keyword>
<feature type="domain" description="Transketolase-like pyrimidine-binding" evidence="5">
    <location>
        <begin position="5"/>
        <end position="180"/>
    </location>
</feature>
<accession>A0A6P2CY99</accession>
<feature type="region of interest" description="Disordered" evidence="4">
    <location>
        <begin position="331"/>
        <end position="350"/>
    </location>
</feature>
<dbReference type="CDD" id="cd07036">
    <property type="entry name" value="TPP_PYR_E1-PDHc-beta_like"/>
    <property type="match status" value="1"/>
</dbReference>
<keyword evidence="3" id="KW-0786">Thiamine pyrophosphate</keyword>
<name>A0A6P2CY99_9BACT</name>
<gene>
    <name evidence="6" type="ORF">SOIL9_38350</name>
</gene>
<dbReference type="EMBL" id="LR593886">
    <property type="protein sequence ID" value="VTR93879.1"/>
    <property type="molecule type" value="Genomic_DNA"/>
</dbReference>
<keyword evidence="7" id="KW-1185">Reference proteome</keyword>
<proteinExistence type="predicted"/>
<protein>
    <recommendedName>
        <fullName evidence="5">Transketolase-like pyrimidine-binding domain-containing protein</fullName>
    </recommendedName>
</protein>
<comment type="cofactor">
    <cofactor evidence="1">
        <name>thiamine diphosphate</name>
        <dbReference type="ChEBI" id="CHEBI:58937"/>
    </cofactor>
</comment>
<dbReference type="RefSeq" id="WP_162668531.1">
    <property type="nucleotide sequence ID" value="NZ_LR593886.1"/>
</dbReference>
<dbReference type="SMART" id="SM00861">
    <property type="entry name" value="Transket_pyr"/>
    <property type="match status" value="1"/>
</dbReference>
<dbReference type="InterPro" id="IPR029061">
    <property type="entry name" value="THDP-binding"/>
</dbReference>
<evidence type="ECO:0000256" key="1">
    <source>
        <dbReference type="ARBA" id="ARBA00001964"/>
    </source>
</evidence>
<evidence type="ECO:0000256" key="2">
    <source>
        <dbReference type="ARBA" id="ARBA00023002"/>
    </source>
</evidence>
<dbReference type="Pfam" id="PF02780">
    <property type="entry name" value="Transketolase_C"/>
    <property type="match status" value="1"/>
</dbReference>
<evidence type="ECO:0000313" key="7">
    <source>
        <dbReference type="Proteomes" id="UP000464178"/>
    </source>
</evidence>
<dbReference type="PANTHER" id="PTHR43257:SF2">
    <property type="entry name" value="PYRUVATE DEHYDROGENASE E1 COMPONENT SUBUNIT BETA"/>
    <property type="match status" value="1"/>
</dbReference>
<evidence type="ECO:0000313" key="6">
    <source>
        <dbReference type="EMBL" id="VTR93879.1"/>
    </source>
</evidence>
<evidence type="ECO:0000256" key="3">
    <source>
        <dbReference type="ARBA" id="ARBA00023052"/>
    </source>
</evidence>
<dbReference type="InterPro" id="IPR009014">
    <property type="entry name" value="Transketo_C/PFOR_II"/>
</dbReference>
<dbReference type="SUPFAM" id="SSF52518">
    <property type="entry name" value="Thiamin diphosphate-binding fold (THDP-binding)"/>
    <property type="match status" value="1"/>
</dbReference>
<dbReference type="InterPro" id="IPR033248">
    <property type="entry name" value="Transketolase_C"/>
</dbReference>
<dbReference type="AlphaFoldDB" id="A0A6P2CY99"/>
<dbReference type="KEGG" id="gms:SOIL9_38350"/>
<dbReference type="Gene3D" id="3.40.50.920">
    <property type="match status" value="1"/>
</dbReference>
<evidence type="ECO:0000259" key="5">
    <source>
        <dbReference type="SMART" id="SM00861"/>
    </source>
</evidence>
<dbReference type="InterPro" id="IPR005475">
    <property type="entry name" value="Transketolase-like_Pyr-bd"/>
</dbReference>
<sequence length="350" mass="37852">MARELKYFQAVHEATDLCMAKDPAVYVIGLGATDPKGIFGTTAGLEQKYGSARVMDMPCAENGMTGVAIGSALTGMRPILLHQRIDFAVLTMEQIVNQAAKWHYMFGGQKSVPLVVRLLVGRGWGQGPQHSQSLQSWFAHIPGLKVVMPSTPQDAKGLLISAVEDDNPVVFIEHRWLHNITGPVPDGPYRVPFGKARVLRPGRDVTIVALSHMALEAHRAAETLAREGIDAEVIDPRSLRPFDAETVIESVQKTGRLIVADTSWTHAGFSAEVVARVAEEVDSLKCRPRRIGLPDCPTPTTPALAGAFYPGAFDIVAAACEMVQGRTIPRPAADPRAHLDVPDPSFTGPF</sequence>
<dbReference type="FunFam" id="3.40.50.970:FF:000001">
    <property type="entry name" value="Pyruvate dehydrogenase E1 beta subunit"/>
    <property type="match status" value="1"/>
</dbReference>
<dbReference type="Proteomes" id="UP000464178">
    <property type="component" value="Chromosome"/>
</dbReference>
<dbReference type="Pfam" id="PF02779">
    <property type="entry name" value="Transket_pyr"/>
    <property type="match status" value="1"/>
</dbReference>
<dbReference type="GO" id="GO:0016491">
    <property type="term" value="F:oxidoreductase activity"/>
    <property type="evidence" value="ECO:0007669"/>
    <property type="project" value="UniProtKB-KW"/>
</dbReference>
<organism evidence="6 7">
    <name type="scientific">Gemmata massiliana</name>
    <dbReference type="NCBI Taxonomy" id="1210884"/>
    <lineage>
        <taxon>Bacteria</taxon>
        <taxon>Pseudomonadati</taxon>
        <taxon>Planctomycetota</taxon>
        <taxon>Planctomycetia</taxon>
        <taxon>Gemmatales</taxon>
        <taxon>Gemmataceae</taxon>
        <taxon>Gemmata</taxon>
    </lineage>
</organism>
<evidence type="ECO:0000256" key="4">
    <source>
        <dbReference type="SAM" id="MobiDB-lite"/>
    </source>
</evidence>
<dbReference type="SUPFAM" id="SSF52922">
    <property type="entry name" value="TK C-terminal domain-like"/>
    <property type="match status" value="1"/>
</dbReference>
<dbReference type="Gene3D" id="3.40.50.970">
    <property type="match status" value="1"/>
</dbReference>